<evidence type="ECO:0000313" key="6">
    <source>
        <dbReference type="EMBL" id="KAF2126060.1"/>
    </source>
</evidence>
<dbReference type="SMART" id="SM00531">
    <property type="entry name" value="TFIIE"/>
    <property type="match status" value="1"/>
</dbReference>
<name>A0A6A6A2N2_9PLEO</name>
<feature type="domain" description="HTH TFE/IIEalpha-type" evidence="5">
    <location>
        <begin position="8"/>
        <end position="101"/>
    </location>
</feature>
<dbReference type="InterPro" id="IPR017919">
    <property type="entry name" value="TFIIE/TFIIEa_HTH"/>
</dbReference>
<feature type="region of interest" description="Disordered" evidence="4">
    <location>
        <begin position="264"/>
        <end position="285"/>
    </location>
</feature>
<reference evidence="6" key="1">
    <citation type="journal article" date="2020" name="Stud. Mycol.">
        <title>101 Dothideomycetes genomes: a test case for predicting lifestyles and emergence of pathogens.</title>
        <authorList>
            <person name="Haridas S."/>
            <person name="Albert R."/>
            <person name="Binder M."/>
            <person name="Bloem J."/>
            <person name="Labutti K."/>
            <person name="Salamov A."/>
            <person name="Andreopoulos B."/>
            <person name="Baker S."/>
            <person name="Barry K."/>
            <person name="Bills G."/>
            <person name="Bluhm B."/>
            <person name="Cannon C."/>
            <person name="Castanera R."/>
            <person name="Culley D."/>
            <person name="Daum C."/>
            <person name="Ezra D."/>
            <person name="Gonzalez J."/>
            <person name="Henrissat B."/>
            <person name="Kuo A."/>
            <person name="Liang C."/>
            <person name="Lipzen A."/>
            <person name="Lutzoni F."/>
            <person name="Magnuson J."/>
            <person name="Mondo S."/>
            <person name="Nolan M."/>
            <person name="Ohm R."/>
            <person name="Pangilinan J."/>
            <person name="Park H.-J."/>
            <person name="Ramirez L."/>
            <person name="Alfaro M."/>
            <person name="Sun H."/>
            <person name="Tritt A."/>
            <person name="Yoshinaga Y."/>
            <person name="Zwiers L.-H."/>
            <person name="Turgeon B."/>
            <person name="Goodwin S."/>
            <person name="Spatafora J."/>
            <person name="Crous P."/>
            <person name="Grigoriev I."/>
        </authorList>
    </citation>
    <scope>NUCLEOTIDE SEQUENCE</scope>
    <source>
        <strain evidence="6">CBS 119687</strain>
    </source>
</reference>
<dbReference type="PROSITE" id="PS51344">
    <property type="entry name" value="HTH_TFE_IIE"/>
    <property type="match status" value="1"/>
</dbReference>
<feature type="compositionally biased region" description="Polar residues" evidence="4">
    <location>
        <begin position="303"/>
        <end position="313"/>
    </location>
</feature>
<dbReference type="OrthoDB" id="361102at2759"/>
<dbReference type="RefSeq" id="XP_033520452.1">
    <property type="nucleotide sequence ID" value="XM_033673048.1"/>
</dbReference>
<dbReference type="EMBL" id="ML977514">
    <property type="protein sequence ID" value="KAF2126060.1"/>
    <property type="molecule type" value="Genomic_DNA"/>
</dbReference>
<keyword evidence="2" id="KW-0805">Transcription regulation</keyword>
<dbReference type="SUPFAM" id="SSF57783">
    <property type="entry name" value="Zinc beta-ribbon"/>
    <property type="match status" value="1"/>
</dbReference>
<organism evidence="6 7">
    <name type="scientific">Dothidotthia symphoricarpi CBS 119687</name>
    <dbReference type="NCBI Taxonomy" id="1392245"/>
    <lineage>
        <taxon>Eukaryota</taxon>
        <taxon>Fungi</taxon>
        <taxon>Dikarya</taxon>
        <taxon>Ascomycota</taxon>
        <taxon>Pezizomycotina</taxon>
        <taxon>Dothideomycetes</taxon>
        <taxon>Pleosporomycetidae</taxon>
        <taxon>Pleosporales</taxon>
        <taxon>Dothidotthiaceae</taxon>
        <taxon>Dothidotthia</taxon>
    </lineage>
</organism>
<sequence length="416" mass="45986">MRDPVDSSKELVRLVVRMFYETEHMVVIDALCYHGALTIQDFVQILDAGKNSKAVGKIVGRLKEAGLCMVYNQQIKREGATKQTSKEYYYIDWRHAIDSCKYKIHKIHERVNKDAKPTTEKAEFKCPRCRSEFTMMDVIDRPDPEGRASGFLCARCNYPLDEIDEGGQADDANDDTPAKFNKMFHPLITLMGEIDQLQIPAVEGKDAVNELIELPRDKTIDPGTKHEVIEDVVSRPTAVKGMVTGPEKISIQIGSSAEVNEKQRAADKARQEKIAMQNQLPSWHTKSTVVKEANGGSAAAIKQESNGTDSPTVKTEPGDAKPATQDLDGIFAQIEAERRKKEMEEEEDEEDDDDDEFEDVAVGMPSALPDAKRVKLELPIISTPSAAATPSAAVTPAVSTGDGGDESEEDEFEDVN</sequence>
<protein>
    <recommendedName>
        <fullName evidence="5">HTH TFE/IIEalpha-type domain-containing protein</fullName>
    </recommendedName>
</protein>
<evidence type="ECO:0000256" key="4">
    <source>
        <dbReference type="SAM" id="MobiDB-lite"/>
    </source>
</evidence>
<evidence type="ECO:0000259" key="5">
    <source>
        <dbReference type="PROSITE" id="PS51344"/>
    </source>
</evidence>
<keyword evidence="7" id="KW-1185">Reference proteome</keyword>
<accession>A0A6A6A2N2</accession>
<comment type="similarity">
    <text evidence="1">Belongs to the TFIIE alpha subunit family.</text>
</comment>
<dbReference type="InterPro" id="IPR002853">
    <property type="entry name" value="TFIIE_asu"/>
</dbReference>
<evidence type="ECO:0000313" key="7">
    <source>
        <dbReference type="Proteomes" id="UP000799771"/>
    </source>
</evidence>
<dbReference type="Pfam" id="PF02002">
    <property type="entry name" value="TFIIE_alpha"/>
    <property type="match status" value="1"/>
</dbReference>
<dbReference type="Gene3D" id="3.30.40.10">
    <property type="entry name" value="Zinc/RING finger domain, C3HC4 (zinc finger)"/>
    <property type="match status" value="1"/>
</dbReference>
<evidence type="ECO:0000256" key="2">
    <source>
        <dbReference type="ARBA" id="ARBA00023015"/>
    </source>
</evidence>
<evidence type="ECO:0000256" key="1">
    <source>
        <dbReference type="ARBA" id="ARBA00008947"/>
    </source>
</evidence>
<dbReference type="Proteomes" id="UP000799771">
    <property type="component" value="Unassembled WGS sequence"/>
</dbReference>
<feature type="region of interest" description="Disordered" evidence="4">
    <location>
        <begin position="298"/>
        <end position="416"/>
    </location>
</feature>
<feature type="compositionally biased region" description="Acidic residues" evidence="4">
    <location>
        <begin position="344"/>
        <end position="359"/>
    </location>
</feature>
<gene>
    <name evidence="6" type="ORF">P153DRAFT_433861</name>
</gene>
<proteinExistence type="inferred from homology"/>
<evidence type="ECO:0000256" key="3">
    <source>
        <dbReference type="ARBA" id="ARBA00023163"/>
    </source>
</evidence>
<dbReference type="PANTHER" id="PTHR13097">
    <property type="entry name" value="TRANSCRIPTION INITIATION FACTOR IIE, ALPHA SUBUNIT"/>
    <property type="match status" value="1"/>
</dbReference>
<dbReference type="AlphaFoldDB" id="A0A6A6A2N2"/>
<dbReference type="GO" id="GO:0006367">
    <property type="term" value="P:transcription initiation at RNA polymerase II promoter"/>
    <property type="evidence" value="ECO:0007669"/>
    <property type="project" value="InterPro"/>
</dbReference>
<dbReference type="GeneID" id="54413480"/>
<feature type="compositionally biased region" description="Low complexity" evidence="4">
    <location>
        <begin position="379"/>
        <end position="400"/>
    </location>
</feature>
<feature type="compositionally biased region" description="Polar residues" evidence="4">
    <location>
        <begin position="276"/>
        <end position="285"/>
    </location>
</feature>
<dbReference type="PANTHER" id="PTHR13097:SF7">
    <property type="entry name" value="GENERAL TRANSCRIPTION FACTOR IIE SUBUNIT 1"/>
    <property type="match status" value="1"/>
</dbReference>
<dbReference type="InterPro" id="IPR039997">
    <property type="entry name" value="TFE"/>
</dbReference>
<keyword evidence="3" id="KW-0804">Transcription</keyword>
<dbReference type="InterPro" id="IPR013083">
    <property type="entry name" value="Znf_RING/FYVE/PHD"/>
</dbReference>
<dbReference type="InterPro" id="IPR024550">
    <property type="entry name" value="TFIIEa/SarR/Rpc3_HTH_dom"/>
</dbReference>
<dbReference type="GO" id="GO:0005673">
    <property type="term" value="C:transcription factor TFIIE complex"/>
    <property type="evidence" value="ECO:0007669"/>
    <property type="project" value="TreeGrafter"/>
</dbReference>
<feature type="compositionally biased region" description="Acidic residues" evidence="4">
    <location>
        <begin position="403"/>
        <end position="416"/>
    </location>
</feature>
<feature type="compositionally biased region" description="Basic and acidic residues" evidence="4">
    <location>
        <begin position="264"/>
        <end position="273"/>
    </location>
</feature>